<evidence type="ECO:0000256" key="2">
    <source>
        <dbReference type="SAM" id="MobiDB-lite"/>
    </source>
</evidence>
<proteinExistence type="predicted"/>
<keyword evidence="5" id="KW-1185">Reference proteome</keyword>
<protein>
    <recommendedName>
        <fullName evidence="3">EF-hand domain-containing protein</fullName>
    </recommendedName>
</protein>
<dbReference type="GO" id="GO:0000159">
    <property type="term" value="C:protein phosphatase type 2A complex"/>
    <property type="evidence" value="ECO:0007669"/>
    <property type="project" value="TreeGrafter"/>
</dbReference>
<dbReference type="PROSITE" id="PS00018">
    <property type="entry name" value="EF_HAND_1"/>
    <property type="match status" value="1"/>
</dbReference>
<feature type="non-terminal residue" evidence="4">
    <location>
        <position position="1"/>
    </location>
</feature>
<dbReference type="STRING" id="35722.A0A0B7MLZ2"/>
<keyword evidence="1" id="KW-0106">Calcium</keyword>
<feature type="domain" description="EF-hand" evidence="3">
    <location>
        <begin position="1"/>
        <end position="27"/>
    </location>
</feature>
<sequence>FRCLDTDDDGILSSYELAQFWQDQTIKQHFYGSTNKDDRIQFDDIMRQMNDLIQPQTPGQFTLKDLKKNGYLAERFFDTFINFDRFQVHDSHQEGSIREQRAYQNKELLEMGVYGAQEPVVLTDDLGFPVLTTWDDFADVEYHRIILDENFTNAYEDEDQEADRKSLSEDEGIAVSKSSSNIETVSTNQDSKHTLNKHDFIKEDQHDDSSSVSSTTSFSSTVTDSNMASIDISTEAETDSNDDEFDDDDFEEILNSSCIFIPKTLVGGDTSKLSPSTNALNNTTKSFYDLKTEHHHHHQQHDIPLIQ</sequence>
<dbReference type="InterPro" id="IPR002048">
    <property type="entry name" value="EF_hand_dom"/>
</dbReference>
<feature type="compositionally biased region" description="Polar residues" evidence="2">
    <location>
        <begin position="176"/>
        <end position="189"/>
    </location>
</feature>
<dbReference type="PANTHER" id="PTHR14095">
    <property type="entry name" value="PHOSPHATASE 2A REGULATORY SUBUNIT-RELATED"/>
    <property type="match status" value="1"/>
</dbReference>
<dbReference type="PANTHER" id="PTHR14095:SF0">
    <property type="entry name" value="MIP22305P"/>
    <property type="match status" value="1"/>
</dbReference>
<organism evidence="4 5">
    <name type="scientific">Parasitella parasitica</name>
    <dbReference type="NCBI Taxonomy" id="35722"/>
    <lineage>
        <taxon>Eukaryota</taxon>
        <taxon>Fungi</taxon>
        <taxon>Fungi incertae sedis</taxon>
        <taxon>Mucoromycota</taxon>
        <taxon>Mucoromycotina</taxon>
        <taxon>Mucoromycetes</taxon>
        <taxon>Mucorales</taxon>
        <taxon>Mucorineae</taxon>
        <taxon>Mucoraceae</taxon>
        <taxon>Parasitella</taxon>
    </lineage>
</organism>
<evidence type="ECO:0000256" key="1">
    <source>
        <dbReference type="ARBA" id="ARBA00022837"/>
    </source>
</evidence>
<feature type="region of interest" description="Disordered" evidence="2">
    <location>
        <begin position="157"/>
        <end position="195"/>
    </location>
</feature>
<reference evidence="4 5" key="1">
    <citation type="submission" date="2014-09" db="EMBL/GenBank/DDBJ databases">
        <authorList>
            <person name="Ellenberger Sabrina"/>
        </authorList>
    </citation>
    <scope>NUCLEOTIDE SEQUENCE [LARGE SCALE GENOMIC DNA]</scope>
    <source>
        <strain evidence="4 5">CBS 412.66</strain>
    </source>
</reference>
<dbReference type="EMBL" id="LN718755">
    <property type="protein sequence ID" value="CEP06811.1"/>
    <property type="molecule type" value="Genomic_DNA"/>
</dbReference>
<dbReference type="PROSITE" id="PS50222">
    <property type="entry name" value="EF_HAND_2"/>
    <property type="match status" value="1"/>
</dbReference>
<accession>A0A0B7MLZ2</accession>
<evidence type="ECO:0000313" key="4">
    <source>
        <dbReference type="EMBL" id="CEP06811.1"/>
    </source>
</evidence>
<dbReference type="GO" id="GO:0005509">
    <property type="term" value="F:calcium ion binding"/>
    <property type="evidence" value="ECO:0007669"/>
    <property type="project" value="InterPro"/>
</dbReference>
<name>A0A0B7MLZ2_9FUNG</name>
<dbReference type="OrthoDB" id="5586at2759"/>
<dbReference type="InterPro" id="IPR011992">
    <property type="entry name" value="EF-hand-dom_pair"/>
</dbReference>
<feature type="region of interest" description="Disordered" evidence="2">
    <location>
        <begin position="202"/>
        <end position="221"/>
    </location>
</feature>
<feature type="compositionally biased region" description="Low complexity" evidence="2">
    <location>
        <begin position="210"/>
        <end position="221"/>
    </location>
</feature>
<dbReference type="SUPFAM" id="SSF47473">
    <property type="entry name" value="EF-hand"/>
    <property type="match status" value="1"/>
</dbReference>
<evidence type="ECO:0000259" key="3">
    <source>
        <dbReference type="PROSITE" id="PS50222"/>
    </source>
</evidence>
<dbReference type="AlphaFoldDB" id="A0A0B7MLZ2"/>
<dbReference type="Gene3D" id="1.10.238.10">
    <property type="entry name" value="EF-hand"/>
    <property type="match status" value="1"/>
</dbReference>
<gene>
    <name evidence="4" type="primary">PARPA_00062.1 scaffold 262</name>
</gene>
<dbReference type="Proteomes" id="UP000054107">
    <property type="component" value="Unassembled WGS sequence"/>
</dbReference>
<dbReference type="InterPro" id="IPR018247">
    <property type="entry name" value="EF_Hand_1_Ca_BS"/>
</dbReference>
<dbReference type="GO" id="GO:0019888">
    <property type="term" value="F:protein phosphatase regulator activity"/>
    <property type="evidence" value="ECO:0007669"/>
    <property type="project" value="TreeGrafter"/>
</dbReference>
<evidence type="ECO:0000313" key="5">
    <source>
        <dbReference type="Proteomes" id="UP000054107"/>
    </source>
</evidence>